<sequence length="46" mass="5156">MRRNRENTTWVDVASCLFRGISCLIGALAIIMLSVLILLALFYGLK</sequence>
<evidence type="ECO:0000313" key="2">
    <source>
        <dbReference type="EMBL" id="CAB5667263.1"/>
    </source>
</evidence>
<keyword evidence="1" id="KW-1133">Transmembrane helix</keyword>
<reference evidence="2" key="1">
    <citation type="submission" date="2020-05" db="EMBL/GenBank/DDBJ databases">
        <authorList>
            <person name="Delgado-Blas J."/>
        </authorList>
    </citation>
    <scope>NUCLEOTIDE SEQUENCE</scope>
    <source>
        <strain evidence="2">BB1453</strain>
    </source>
</reference>
<proteinExistence type="predicted"/>
<evidence type="ECO:0000256" key="1">
    <source>
        <dbReference type="SAM" id="Phobius"/>
    </source>
</evidence>
<gene>
    <name evidence="2" type="ORF">GHA_00553</name>
</gene>
<evidence type="ECO:0000313" key="3">
    <source>
        <dbReference type="Proteomes" id="UP000834611"/>
    </source>
</evidence>
<dbReference type="AlphaFoldDB" id="A0A9N8GVM5"/>
<name>A0A9N8GVM5_PRORE</name>
<keyword evidence="1" id="KW-0472">Membrane</keyword>
<dbReference type="Proteomes" id="UP000834611">
    <property type="component" value="Unassembled WGS sequence"/>
</dbReference>
<dbReference type="EMBL" id="CAHPSF010000001">
    <property type="protein sequence ID" value="CAB5667263.1"/>
    <property type="molecule type" value="Genomic_DNA"/>
</dbReference>
<accession>A0A9N8GVM5</accession>
<protein>
    <submittedName>
        <fullName evidence="2">Uncharacterized protein</fullName>
    </submittedName>
</protein>
<comment type="caution">
    <text evidence="2">The sequence shown here is derived from an EMBL/GenBank/DDBJ whole genome shotgun (WGS) entry which is preliminary data.</text>
</comment>
<feature type="transmembrane region" description="Helical" evidence="1">
    <location>
        <begin position="21"/>
        <end position="45"/>
    </location>
</feature>
<keyword evidence="1" id="KW-0812">Transmembrane</keyword>
<organism evidence="2 3">
    <name type="scientific">Providencia rettgeri</name>
    <dbReference type="NCBI Taxonomy" id="587"/>
    <lineage>
        <taxon>Bacteria</taxon>
        <taxon>Pseudomonadati</taxon>
        <taxon>Pseudomonadota</taxon>
        <taxon>Gammaproteobacteria</taxon>
        <taxon>Enterobacterales</taxon>
        <taxon>Morganellaceae</taxon>
        <taxon>Providencia</taxon>
    </lineage>
</organism>